<feature type="compositionally biased region" description="Pro residues" evidence="1">
    <location>
        <begin position="137"/>
        <end position="146"/>
    </location>
</feature>
<feature type="region of interest" description="Disordered" evidence="1">
    <location>
        <begin position="259"/>
        <end position="309"/>
    </location>
</feature>
<dbReference type="AlphaFoldDB" id="A0A3L6SBE4"/>
<comment type="caution">
    <text evidence="2">The sequence shown here is derived from an EMBL/GenBank/DDBJ whole genome shotgun (WGS) entry which is preliminary data.</text>
</comment>
<dbReference type="EMBL" id="PQIB02000005">
    <property type="protein sequence ID" value="RLN18337.1"/>
    <property type="molecule type" value="Genomic_DNA"/>
</dbReference>
<protein>
    <submittedName>
        <fullName evidence="2">Uncharacterized protein</fullName>
    </submittedName>
</protein>
<gene>
    <name evidence="2" type="ORF">C2845_PM02G03060</name>
</gene>
<reference evidence="3" key="1">
    <citation type="journal article" date="2019" name="Nat. Commun.">
        <title>The genome of broomcorn millet.</title>
        <authorList>
            <person name="Zou C."/>
            <person name="Miki D."/>
            <person name="Li D."/>
            <person name="Tang Q."/>
            <person name="Xiao L."/>
            <person name="Rajput S."/>
            <person name="Deng P."/>
            <person name="Jia W."/>
            <person name="Huang R."/>
            <person name="Zhang M."/>
            <person name="Sun Y."/>
            <person name="Hu J."/>
            <person name="Fu X."/>
            <person name="Schnable P.S."/>
            <person name="Li F."/>
            <person name="Zhang H."/>
            <person name="Feng B."/>
            <person name="Zhu X."/>
            <person name="Liu R."/>
            <person name="Schnable J.C."/>
            <person name="Zhu J.-K."/>
            <person name="Zhang H."/>
        </authorList>
    </citation>
    <scope>NUCLEOTIDE SEQUENCE [LARGE SCALE GENOMIC DNA]</scope>
</reference>
<feature type="region of interest" description="Disordered" evidence="1">
    <location>
        <begin position="1"/>
        <end position="77"/>
    </location>
</feature>
<accession>A0A3L6SBE4</accession>
<sequence length="330" mass="34466">MLQRRPPTHSASRPPLPAGSRAPSATGSRAHRPSSAAPQPYRARPSALCSTSSSPPAGAKAPLATCSAASSSHRLQLAQALRRRPARLPPPISPPIRARQLHDAPRQKLGLGRSSLKRCWLETQGRRPWTASRPTSQPWPPAACSRPPPALAPGHGTGGGVHAWPEALGFAWDGAAAAAGADLQRMYGAVPSLNLLDAAGNVVADPFLAPLPGVVDDEAAAGSEPSVVAMDRASFLGDAIDYIVGLQNQVKALQDELEDPADGAPDVFLEHPPPASLVGLENDDLPRTSLHQPPAPVAGSKRPRAAAEEKAPGWLVGRLAVRGRRPWVSS</sequence>
<organism evidence="2 3">
    <name type="scientific">Panicum miliaceum</name>
    <name type="common">Proso millet</name>
    <name type="synonym">Broomcorn millet</name>
    <dbReference type="NCBI Taxonomy" id="4540"/>
    <lineage>
        <taxon>Eukaryota</taxon>
        <taxon>Viridiplantae</taxon>
        <taxon>Streptophyta</taxon>
        <taxon>Embryophyta</taxon>
        <taxon>Tracheophyta</taxon>
        <taxon>Spermatophyta</taxon>
        <taxon>Magnoliopsida</taxon>
        <taxon>Liliopsida</taxon>
        <taxon>Poales</taxon>
        <taxon>Poaceae</taxon>
        <taxon>PACMAD clade</taxon>
        <taxon>Panicoideae</taxon>
        <taxon>Panicodae</taxon>
        <taxon>Paniceae</taxon>
        <taxon>Panicinae</taxon>
        <taxon>Panicum</taxon>
        <taxon>Panicum sect. Panicum</taxon>
    </lineage>
</organism>
<evidence type="ECO:0000313" key="3">
    <source>
        <dbReference type="Proteomes" id="UP000275267"/>
    </source>
</evidence>
<feature type="region of interest" description="Disordered" evidence="1">
    <location>
        <begin position="127"/>
        <end position="146"/>
    </location>
</feature>
<name>A0A3L6SBE4_PANMI</name>
<dbReference type="OrthoDB" id="1890947at2759"/>
<keyword evidence="3" id="KW-1185">Reference proteome</keyword>
<evidence type="ECO:0000256" key="1">
    <source>
        <dbReference type="SAM" id="MobiDB-lite"/>
    </source>
</evidence>
<evidence type="ECO:0000313" key="2">
    <source>
        <dbReference type="EMBL" id="RLN18337.1"/>
    </source>
</evidence>
<dbReference type="Proteomes" id="UP000275267">
    <property type="component" value="Unassembled WGS sequence"/>
</dbReference>
<proteinExistence type="predicted"/>
<dbReference type="STRING" id="4540.A0A3L6SBE4"/>